<organism evidence="2 3">
    <name type="scientific">Hallerella porci</name>
    <dbReference type="NCBI Taxonomy" id="1945871"/>
    <lineage>
        <taxon>Bacteria</taxon>
        <taxon>Pseudomonadati</taxon>
        <taxon>Fibrobacterota</taxon>
        <taxon>Fibrobacteria</taxon>
        <taxon>Fibrobacterales</taxon>
        <taxon>Fibrobacteraceae</taxon>
        <taxon>Hallerella</taxon>
    </lineage>
</organism>
<gene>
    <name evidence="2" type="ORF">B0H50_11317</name>
</gene>
<proteinExistence type="predicted"/>
<evidence type="ECO:0000256" key="1">
    <source>
        <dbReference type="SAM" id="Phobius"/>
    </source>
</evidence>
<protein>
    <submittedName>
        <fullName evidence="2">Uncharacterized protein</fullName>
    </submittedName>
</protein>
<comment type="caution">
    <text evidence="2">The sequence shown here is derived from an EMBL/GenBank/DDBJ whole genome shotgun (WGS) entry which is preliminary data.</text>
</comment>
<evidence type="ECO:0000313" key="3">
    <source>
        <dbReference type="Proteomes" id="UP000245523"/>
    </source>
</evidence>
<sequence>MNKLTIIYNPKFKAANYVVNGLHLSNANKLELAITQNKIRILFYGIFLKLHLYFFAFLFRYKKQTRKALQKIDCNILFWDSCYFAEYKMLNAILKKSILKNVFFWNPLTRWSNQPKQIQKALSQLKKNHFHFFTFDFHDSEFYQIQLVKNVNRKPEIKKFSIKQDFYFVGKNKGRKDLLQSIQAKLSAMNFSTKFFIIENKESQISPYDNILYSAESKCILDLVSENQTGLSLRPFDALFLKKKLVTNNEYIKHFDFYNPANIYIIHDNKLDHLKDFMQVPYQEIPENIVNQYEINQWIENYFL</sequence>
<feature type="transmembrane region" description="Helical" evidence="1">
    <location>
        <begin position="41"/>
        <end position="61"/>
    </location>
</feature>
<keyword evidence="1" id="KW-0472">Membrane</keyword>
<dbReference type="RefSeq" id="WP_109587497.1">
    <property type="nucleotide sequence ID" value="NZ_QGHD01000013.1"/>
</dbReference>
<dbReference type="EMBL" id="QGHD01000013">
    <property type="protein sequence ID" value="PWK99170.1"/>
    <property type="molecule type" value="Genomic_DNA"/>
</dbReference>
<reference evidence="2 3" key="1">
    <citation type="submission" date="2018-05" db="EMBL/GenBank/DDBJ databases">
        <title>Animal gut microbial communities from fecal samples from Wisconsin, USA.</title>
        <authorList>
            <person name="Neumann A."/>
        </authorList>
    </citation>
    <scope>NUCLEOTIDE SEQUENCE [LARGE SCALE GENOMIC DNA]</scope>
    <source>
        <strain evidence="2 3">UWS4</strain>
    </source>
</reference>
<keyword evidence="1" id="KW-0812">Transmembrane</keyword>
<dbReference type="Proteomes" id="UP000245523">
    <property type="component" value="Unassembled WGS sequence"/>
</dbReference>
<accession>A0ABX5LLN1</accession>
<evidence type="ECO:0000313" key="2">
    <source>
        <dbReference type="EMBL" id="PWK99170.1"/>
    </source>
</evidence>
<keyword evidence="3" id="KW-1185">Reference proteome</keyword>
<name>A0ABX5LLN1_9BACT</name>
<keyword evidence="1" id="KW-1133">Transmembrane helix</keyword>